<dbReference type="RefSeq" id="WP_152228866.1">
    <property type="nucleotide sequence ID" value="NZ_BAAALV010000005.1"/>
</dbReference>
<dbReference type="EMBL" id="BAAALV010000005">
    <property type="protein sequence ID" value="GAA1920100.1"/>
    <property type="molecule type" value="Genomic_DNA"/>
</dbReference>
<keyword evidence="8" id="KW-0966">Cell projection</keyword>
<evidence type="ECO:0000256" key="5">
    <source>
        <dbReference type="RuleBase" id="RU362066"/>
    </source>
</evidence>
<evidence type="ECO:0000256" key="2">
    <source>
        <dbReference type="ARBA" id="ARBA00011255"/>
    </source>
</evidence>
<comment type="function">
    <text evidence="5">Required for morphogenesis and for the elongation of the flagellar filament by facilitating polymerization of the flagellin monomers at the tip of growing filament. Forms a capping structure, which prevents flagellin subunits (transported through the central channel of the flagellum) from leaking out without polymerization at the distal end.</text>
</comment>
<dbReference type="InterPro" id="IPR040026">
    <property type="entry name" value="FliD"/>
</dbReference>
<evidence type="ECO:0000313" key="9">
    <source>
        <dbReference type="Proteomes" id="UP001500784"/>
    </source>
</evidence>
<keyword evidence="9" id="KW-1185">Reference proteome</keyword>
<feature type="domain" description="Flagellar hook-associated protein 2 C-terminal" evidence="7">
    <location>
        <begin position="199"/>
        <end position="425"/>
    </location>
</feature>
<evidence type="ECO:0000259" key="6">
    <source>
        <dbReference type="Pfam" id="PF02465"/>
    </source>
</evidence>
<evidence type="ECO:0000256" key="4">
    <source>
        <dbReference type="ARBA" id="ARBA00023143"/>
    </source>
</evidence>
<dbReference type="InterPro" id="IPR010809">
    <property type="entry name" value="FliD_C"/>
</dbReference>
<protein>
    <recommendedName>
        <fullName evidence="5">Flagellar hook-associated protein 2</fullName>
        <shortName evidence="5">HAP2</shortName>
    </recommendedName>
    <alternativeName>
        <fullName evidence="5">Flagellar cap protein</fullName>
    </alternativeName>
</protein>
<comment type="subcellular location">
    <subcellularLocation>
        <location evidence="5">Secreted</location>
    </subcellularLocation>
    <subcellularLocation>
        <location evidence="5">Bacterial flagellum</location>
    </subcellularLocation>
</comment>
<dbReference type="InterPro" id="IPR003481">
    <property type="entry name" value="FliD_N"/>
</dbReference>
<comment type="subunit">
    <text evidence="2 5">Homopentamer.</text>
</comment>
<proteinExistence type="inferred from homology"/>
<keyword evidence="3" id="KW-0175">Coiled coil</keyword>
<dbReference type="PANTHER" id="PTHR30288">
    <property type="entry name" value="FLAGELLAR CAP/ASSEMBLY PROTEIN FLID"/>
    <property type="match status" value="1"/>
</dbReference>
<evidence type="ECO:0000256" key="3">
    <source>
        <dbReference type="ARBA" id="ARBA00023054"/>
    </source>
</evidence>
<sequence length="446" mass="46356">MALGIDGLISGIKTSEMIKQLMDIEARPQVLLKTRVSSTQTFVTALQNLNTKIASLAESAAKVSKPAGTDLFKASTTSDKVTAATTSGAAAGSLDISVSQTATAQVSLSSAMAAWPSNSVLAISANGAVTSFDTTDKSLDQVISEVNKANLGVTGVKIATGSVDGVQQYRVQFTAAKTGSEGAFTATLGGTDMDVLKSAQDAKLTLWAGTPAAQEITSSTNTFKALMPGVDITLAADTPANTALTINVARDDEAISKVASDLVAGLADMFAYINRNSAVTVSTSSGSTKASGGVFTGDAGIRDVKRQMMEAATSPIDGRSPSEIGVVITKDGTVEFNAEKFAEAMAADPTKTQETLQTIAGRVEAAGKVASDKYDGLITQRITGQESTIKALNTQIEDWDRRLASRESTLKMIWGNLEVKLSQLQSQQDWLTGQLASLNTSSSGKK</sequence>
<accession>A0ABN2PIP7</accession>
<comment type="similarity">
    <text evidence="1 5">Belongs to the FliD family.</text>
</comment>
<reference evidence="8 9" key="1">
    <citation type="journal article" date="2019" name="Int. J. Syst. Evol. Microbiol.">
        <title>The Global Catalogue of Microorganisms (GCM) 10K type strain sequencing project: providing services to taxonomists for standard genome sequencing and annotation.</title>
        <authorList>
            <consortium name="The Broad Institute Genomics Platform"/>
            <consortium name="The Broad Institute Genome Sequencing Center for Infectious Disease"/>
            <person name="Wu L."/>
            <person name="Ma J."/>
        </authorList>
    </citation>
    <scope>NUCLEOTIDE SEQUENCE [LARGE SCALE GENOMIC DNA]</scope>
    <source>
        <strain evidence="8 9">JCM 13316</strain>
    </source>
</reference>
<dbReference type="Proteomes" id="UP001500784">
    <property type="component" value="Unassembled WGS sequence"/>
</dbReference>
<keyword evidence="8" id="KW-0282">Flagellum</keyword>
<dbReference type="Pfam" id="PF02465">
    <property type="entry name" value="FliD_N"/>
    <property type="match status" value="1"/>
</dbReference>
<organism evidence="8 9">
    <name type="scientific">Arthrobacter gandavensis</name>
    <dbReference type="NCBI Taxonomy" id="169960"/>
    <lineage>
        <taxon>Bacteria</taxon>
        <taxon>Bacillati</taxon>
        <taxon>Actinomycetota</taxon>
        <taxon>Actinomycetes</taxon>
        <taxon>Micrococcales</taxon>
        <taxon>Micrococcaceae</taxon>
        <taxon>Arthrobacter</taxon>
    </lineage>
</organism>
<dbReference type="Pfam" id="PF07195">
    <property type="entry name" value="FliD_C"/>
    <property type="match status" value="1"/>
</dbReference>
<evidence type="ECO:0000259" key="7">
    <source>
        <dbReference type="Pfam" id="PF07195"/>
    </source>
</evidence>
<name>A0ABN2PIP7_9MICC</name>
<evidence type="ECO:0000256" key="1">
    <source>
        <dbReference type="ARBA" id="ARBA00009764"/>
    </source>
</evidence>
<feature type="domain" description="Flagellar hook-associated protein 2 N-terminal" evidence="6">
    <location>
        <begin position="10"/>
        <end position="105"/>
    </location>
</feature>
<keyword evidence="8" id="KW-0969">Cilium</keyword>
<keyword evidence="5" id="KW-0964">Secreted</keyword>
<evidence type="ECO:0000313" key="8">
    <source>
        <dbReference type="EMBL" id="GAA1920100.1"/>
    </source>
</evidence>
<dbReference type="PANTHER" id="PTHR30288:SF0">
    <property type="entry name" value="FLAGELLAR HOOK-ASSOCIATED PROTEIN 2"/>
    <property type="match status" value="1"/>
</dbReference>
<comment type="caution">
    <text evidence="8">The sequence shown here is derived from an EMBL/GenBank/DDBJ whole genome shotgun (WGS) entry which is preliminary data.</text>
</comment>
<keyword evidence="4 5" id="KW-0975">Bacterial flagellum</keyword>
<gene>
    <name evidence="8" type="primary">fliD</name>
    <name evidence="8" type="ORF">GCM10009688_26410</name>
</gene>